<evidence type="ECO:0000313" key="2">
    <source>
        <dbReference type="EMBL" id="VFU16769.1"/>
    </source>
</evidence>
<name>A0A485M511_9ZZZZ</name>
<dbReference type="InterPro" id="IPR010994">
    <property type="entry name" value="RuvA_2-like"/>
</dbReference>
<dbReference type="GO" id="GO:0015628">
    <property type="term" value="P:protein secretion by the type II secretion system"/>
    <property type="evidence" value="ECO:0007669"/>
    <property type="project" value="TreeGrafter"/>
</dbReference>
<dbReference type="SUPFAM" id="SSF47781">
    <property type="entry name" value="RuvA domain 2-like"/>
    <property type="match status" value="1"/>
</dbReference>
<reference evidence="2" key="1">
    <citation type="submission" date="2019-03" db="EMBL/GenBank/DDBJ databases">
        <authorList>
            <person name="Hao L."/>
        </authorList>
    </citation>
    <scope>NUCLEOTIDE SEQUENCE</scope>
</reference>
<dbReference type="AlphaFoldDB" id="A0A485M511"/>
<feature type="compositionally biased region" description="Low complexity" evidence="1">
    <location>
        <begin position="129"/>
        <end position="147"/>
    </location>
</feature>
<gene>
    <name evidence="2" type="primary">comEA</name>
    <name evidence="2" type="ORF">SCFA_560007</name>
</gene>
<feature type="region of interest" description="Disordered" evidence="1">
    <location>
        <begin position="29"/>
        <end position="62"/>
    </location>
</feature>
<dbReference type="PANTHER" id="PTHR21180:SF32">
    <property type="entry name" value="ENDONUCLEASE_EXONUCLEASE_PHOSPHATASE FAMILY DOMAIN-CONTAINING PROTEIN 1"/>
    <property type="match status" value="1"/>
</dbReference>
<proteinExistence type="predicted"/>
<organism evidence="2">
    <name type="scientific">anaerobic digester metagenome</name>
    <dbReference type="NCBI Taxonomy" id="1263854"/>
    <lineage>
        <taxon>unclassified sequences</taxon>
        <taxon>metagenomes</taxon>
        <taxon>ecological metagenomes</taxon>
    </lineage>
</organism>
<dbReference type="InterPro" id="IPR051675">
    <property type="entry name" value="Endo/Exo/Phosphatase_dom_1"/>
</dbReference>
<dbReference type="PROSITE" id="PS51257">
    <property type="entry name" value="PROKAR_LIPOPROTEIN"/>
    <property type="match status" value="1"/>
</dbReference>
<dbReference type="InterPro" id="IPR004509">
    <property type="entry name" value="Competence_ComEA_HhH"/>
</dbReference>
<dbReference type="NCBIfam" id="TIGR00426">
    <property type="entry name" value="competence protein ComEA helix-hairpin-helix repeat region"/>
    <property type="match status" value="1"/>
</dbReference>
<accession>A0A485M511</accession>
<dbReference type="EMBL" id="CAADRM010000121">
    <property type="protein sequence ID" value="VFU16769.1"/>
    <property type="molecule type" value="Genomic_DNA"/>
</dbReference>
<evidence type="ECO:0000256" key="1">
    <source>
        <dbReference type="SAM" id="MobiDB-lite"/>
    </source>
</evidence>
<dbReference type="PANTHER" id="PTHR21180">
    <property type="entry name" value="ENDONUCLEASE/EXONUCLEASE/PHOSPHATASE FAMILY DOMAIN-CONTAINING PROTEIN 1"/>
    <property type="match status" value="1"/>
</dbReference>
<feature type="compositionally biased region" description="Polar residues" evidence="1">
    <location>
        <begin position="29"/>
        <end position="44"/>
    </location>
</feature>
<dbReference type="Pfam" id="PF12836">
    <property type="entry name" value="HHH_3"/>
    <property type="match status" value="1"/>
</dbReference>
<sequence>MKRHILVVIGILAVVLALGAVSCDQQGQQAQTEPGMQEGDQTAQAPGEQPMEGQQAMPSEPIDVNTATAEELAMIPGLDQTLAQNIIDYREANGPFSSVDDLSQVTGMDQQTLDSIRGWVTVGEGGGAPEQAPGQMPEESPGQMPDQGPGGSPGGGGI</sequence>
<dbReference type="GO" id="GO:0015627">
    <property type="term" value="C:type II protein secretion system complex"/>
    <property type="evidence" value="ECO:0007669"/>
    <property type="project" value="TreeGrafter"/>
</dbReference>
<feature type="compositionally biased region" description="Gly residues" evidence="1">
    <location>
        <begin position="148"/>
        <end position="158"/>
    </location>
</feature>
<protein>
    <submittedName>
        <fullName evidence="2">ComE operon protein 1</fullName>
    </submittedName>
</protein>
<dbReference type="Gene3D" id="1.10.150.280">
    <property type="entry name" value="AF1531-like domain"/>
    <property type="match status" value="1"/>
</dbReference>
<feature type="region of interest" description="Disordered" evidence="1">
    <location>
        <begin position="122"/>
        <end position="158"/>
    </location>
</feature>